<dbReference type="EMBL" id="MNPL01006319">
    <property type="protein sequence ID" value="OQR75475.1"/>
    <property type="molecule type" value="Genomic_DNA"/>
</dbReference>
<dbReference type="InterPro" id="IPR029021">
    <property type="entry name" value="Prot-tyrosine_phosphatase-like"/>
</dbReference>
<evidence type="ECO:0000313" key="2">
    <source>
        <dbReference type="Proteomes" id="UP000192247"/>
    </source>
</evidence>
<dbReference type="InParanoid" id="A0A1V9XPQ7"/>
<protein>
    <submittedName>
        <fullName evidence="1">Protein tyrosine phosphatase domain-containing protein 1-like</fullName>
    </submittedName>
</protein>
<dbReference type="Proteomes" id="UP000192247">
    <property type="component" value="Unassembled WGS sequence"/>
</dbReference>
<dbReference type="STRING" id="418985.A0A1V9XPQ7"/>
<dbReference type="SUPFAM" id="SSF52799">
    <property type="entry name" value="(Phosphotyrosine protein) phosphatases II"/>
    <property type="match status" value="1"/>
</dbReference>
<accession>A0A1V9XPQ7</accession>
<gene>
    <name evidence="1" type="ORF">BIW11_03254</name>
</gene>
<dbReference type="Gene3D" id="3.90.190.10">
    <property type="entry name" value="Protein tyrosine phosphatase superfamily"/>
    <property type="match status" value="1"/>
</dbReference>
<sequence length="62" mass="7442">MKLTLVKNQEQKIYWLRCRANDAIRYVRLKRPGSVQTSDQILCVQEFAQYVLPLFVIFPRQQ</sequence>
<reference evidence="1 2" key="1">
    <citation type="journal article" date="2017" name="Gigascience">
        <title>Draft genome of the honey bee ectoparasitic mite, Tropilaelaps mercedesae, is shaped by the parasitic life history.</title>
        <authorList>
            <person name="Dong X."/>
            <person name="Armstrong S.D."/>
            <person name="Xia D."/>
            <person name="Makepeace B.L."/>
            <person name="Darby A.C."/>
            <person name="Kadowaki T."/>
        </authorList>
    </citation>
    <scope>NUCLEOTIDE SEQUENCE [LARGE SCALE GENOMIC DNA]</scope>
    <source>
        <strain evidence="1">Wuxi-XJTLU</strain>
    </source>
</reference>
<proteinExistence type="predicted"/>
<dbReference type="AlphaFoldDB" id="A0A1V9XPQ7"/>
<name>A0A1V9XPQ7_9ACAR</name>
<organism evidence="1 2">
    <name type="scientific">Tropilaelaps mercedesae</name>
    <dbReference type="NCBI Taxonomy" id="418985"/>
    <lineage>
        <taxon>Eukaryota</taxon>
        <taxon>Metazoa</taxon>
        <taxon>Ecdysozoa</taxon>
        <taxon>Arthropoda</taxon>
        <taxon>Chelicerata</taxon>
        <taxon>Arachnida</taxon>
        <taxon>Acari</taxon>
        <taxon>Parasitiformes</taxon>
        <taxon>Mesostigmata</taxon>
        <taxon>Gamasina</taxon>
        <taxon>Dermanyssoidea</taxon>
        <taxon>Laelapidae</taxon>
        <taxon>Tropilaelaps</taxon>
    </lineage>
</organism>
<dbReference type="OrthoDB" id="542013at2759"/>
<comment type="caution">
    <text evidence="1">The sequence shown here is derived from an EMBL/GenBank/DDBJ whole genome shotgun (WGS) entry which is preliminary data.</text>
</comment>
<keyword evidence="2" id="KW-1185">Reference proteome</keyword>
<evidence type="ECO:0000313" key="1">
    <source>
        <dbReference type="EMBL" id="OQR75475.1"/>
    </source>
</evidence>